<dbReference type="EMBL" id="KV417577">
    <property type="protein sequence ID" value="KZP17927.1"/>
    <property type="molecule type" value="Genomic_DNA"/>
</dbReference>
<reference evidence="1 2" key="1">
    <citation type="journal article" date="2016" name="Mol. Biol. Evol.">
        <title>Comparative Genomics of Early-Diverging Mushroom-Forming Fungi Provides Insights into the Origins of Lignocellulose Decay Capabilities.</title>
        <authorList>
            <person name="Nagy L.G."/>
            <person name="Riley R."/>
            <person name="Tritt A."/>
            <person name="Adam C."/>
            <person name="Daum C."/>
            <person name="Floudas D."/>
            <person name="Sun H."/>
            <person name="Yadav J.S."/>
            <person name="Pangilinan J."/>
            <person name="Larsson K.H."/>
            <person name="Matsuura K."/>
            <person name="Barry K."/>
            <person name="Labutti K."/>
            <person name="Kuo R."/>
            <person name="Ohm R.A."/>
            <person name="Bhattacharya S.S."/>
            <person name="Shirouzu T."/>
            <person name="Yoshinaga Y."/>
            <person name="Martin F.M."/>
            <person name="Grigoriev I.V."/>
            <person name="Hibbett D.S."/>
        </authorList>
    </citation>
    <scope>NUCLEOTIDE SEQUENCE [LARGE SCALE GENOMIC DNA]</scope>
    <source>
        <strain evidence="1 2">CBS 109695</strain>
    </source>
</reference>
<dbReference type="AlphaFoldDB" id="A0A166GKG8"/>
<evidence type="ECO:0000313" key="1">
    <source>
        <dbReference type="EMBL" id="KZP17927.1"/>
    </source>
</evidence>
<proteinExistence type="predicted"/>
<sequence>MARDVITQSNAQSDLSFKFCQSDCGSFHLPTLPANNINAEGVNTGTAKLDRSTISRIEKPLGIGASDQAMPIATLTGRRHIEIPDAPSKSRAGSGSRKHPMHCNKRGPPFYSRGNAPVCAIAPKANLRTSEAHTRALWRQGTIAIEIPRPLA</sequence>
<organism evidence="1 2">
    <name type="scientific">Athelia psychrophila</name>
    <dbReference type="NCBI Taxonomy" id="1759441"/>
    <lineage>
        <taxon>Eukaryota</taxon>
        <taxon>Fungi</taxon>
        <taxon>Dikarya</taxon>
        <taxon>Basidiomycota</taxon>
        <taxon>Agaricomycotina</taxon>
        <taxon>Agaricomycetes</taxon>
        <taxon>Agaricomycetidae</taxon>
        <taxon>Atheliales</taxon>
        <taxon>Atheliaceae</taxon>
        <taxon>Athelia</taxon>
    </lineage>
</organism>
<keyword evidence="2" id="KW-1185">Reference proteome</keyword>
<gene>
    <name evidence="1" type="ORF">FIBSPDRAFT_893834</name>
</gene>
<protein>
    <submittedName>
        <fullName evidence="1">Uncharacterized protein</fullName>
    </submittedName>
</protein>
<evidence type="ECO:0000313" key="2">
    <source>
        <dbReference type="Proteomes" id="UP000076532"/>
    </source>
</evidence>
<dbReference type="Proteomes" id="UP000076532">
    <property type="component" value="Unassembled WGS sequence"/>
</dbReference>
<accession>A0A166GKG8</accession>
<name>A0A166GKG8_9AGAM</name>